<dbReference type="Proteomes" id="UP001431209">
    <property type="component" value="Unassembled WGS sequence"/>
</dbReference>
<evidence type="ECO:0000313" key="1">
    <source>
        <dbReference type="EMBL" id="KAL0487458.1"/>
    </source>
</evidence>
<keyword evidence="2" id="KW-1185">Reference proteome</keyword>
<dbReference type="InterPro" id="IPR047741">
    <property type="entry name" value="DIP1984-like"/>
</dbReference>
<gene>
    <name evidence="1" type="ORF">AKO1_004160</name>
</gene>
<proteinExistence type="predicted"/>
<sequence>MKLGALLIERSNVEKAISELTQRINASGRIQEGDEPAEDTTELKKQLDESYVRLTKIISIINKVNYETKFNDKYPHLIDAIVARDILSKKAGTLKNISSHCQPGQQQRYGRAEIKFVTTISVPDYIKETEALNKQKTELNNQIQEVNWKVDVPDIV</sequence>
<evidence type="ECO:0000313" key="2">
    <source>
        <dbReference type="Proteomes" id="UP001431209"/>
    </source>
</evidence>
<protein>
    <recommendedName>
        <fullName evidence="3">Septicolysin</fullName>
    </recommendedName>
</protein>
<dbReference type="NCBIfam" id="NF038048">
    <property type="entry name" value="DIP1984_fam"/>
    <property type="match status" value="1"/>
</dbReference>
<name>A0AAW2ZCE3_9EUKA</name>
<accession>A0AAW2ZCE3</accession>
<dbReference type="Gene3D" id="6.10.320.10">
    <property type="match status" value="1"/>
</dbReference>
<dbReference type="CDD" id="cd12208">
    <property type="entry name" value="DIP1984-like"/>
    <property type="match status" value="1"/>
</dbReference>
<comment type="caution">
    <text evidence="1">The sequence shown here is derived from an EMBL/GenBank/DDBJ whole genome shotgun (WGS) entry which is preliminary data.</text>
</comment>
<dbReference type="Pfam" id="PF20935">
    <property type="entry name" value="DUF6847"/>
    <property type="match status" value="1"/>
</dbReference>
<organism evidence="1 2">
    <name type="scientific">Acrasis kona</name>
    <dbReference type="NCBI Taxonomy" id="1008807"/>
    <lineage>
        <taxon>Eukaryota</taxon>
        <taxon>Discoba</taxon>
        <taxon>Heterolobosea</taxon>
        <taxon>Tetramitia</taxon>
        <taxon>Eutetramitia</taxon>
        <taxon>Acrasidae</taxon>
        <taxon>Acrasis</taxon>
    </lineage>
</organism>
<dbReference type="EMBL" id="JAOPGA020001346">
    <property type="protein sequence ID" value="KAL0487458.1"/>
    <property type="molecule type" value="Genomic_DNA"/>
</dbReference>
<reference evidence="1 2" key="1">
    <citation type="submission" date="2024-03" db="EMBL/GenBank/DDBJ databases">
        <title>The Acrasis kona genome and developmental transcriptomes reveal deep origins of eukaryotic multicellular pathways.</title>
        <authorList>
            <person name="Sheikh S."/>
            <person name="Fu C.-J."/>
            <person name="Brown M.W."/>
            <person name="Baldauf S.L."/>
        </authorList>
    </citation>
    <scope>NUCLEOTIDE SEQUENCE [LARGE SCALE GENOMIC DNA]</scope>
    <source>
        <strain evidence="1 2">ATCC MYA-3509</strain>
    </source>
</reference>
<evidence type="ECO:0008006" key="3">
    <source>
        <dbReference type="Google" id="ProtNLM"/>
    </source>
</evidence>
<dbReference type="AlphaFoldDB" id="A0AAW2ZCE3"/>